<dbReference type="InterPro" id="IPR021648">
    <property type="entry name" value="GLUE_dom"/>
</dbReference>
<evidence type="ECO:0000256" key="5">
    <source>
        <dbReference type="ARBA" id="ARBA00022753"/>
    </source>
</evidence>
<keyword evidence="11" id="KW-1185">Reference proteome</keyword>
<keyword evidence="3 9" id="KW-0813">Transport</keyword>
<evidence type="ECO:0000256" key="8">
    <source>
        <dbReference type="ARBA" id="ARBA00030114"/>
    </source>
</evidence>
<dbReference type="GO" id="GO:0043328">
    <property type="term" value="P:protein transport to vacuole involved in ubiquitin-dependent protein catabolic process via the multivesicular body sorting pathway"/>
    <property type="evidence" value="ECO:0007669"/>
    <property type="project" value="UniProtKB-UniRule"/>
</dbReference>
<dbReference type="SUPFAM" id="SSF50729">
    <property type="entry name" value="PH domain-like"/>
    <property type="match status" value="1"/>
</dbReference>
<comment type="similarity">
    <text evidence="1 9">Belongs to the VPS36 family.</text>
</comment>
<keyword evidence="5 9" id="KW-0967">Endosome</keyword>
<dbReference type="GO" id="GO:0032266">
    <property type="term" value="F:phosphatidylinositol-3-phosphate binding"/>
    <property type="evidence" value="ECO:0007669"/>
    <property type="project" value="UniProtKB-UniRule"/>
</dbReference>
<evidence type="ECO:0000256" key="7">
    <source>
        <dbReference type="ARBA" id="ARBA00023054"/>
    </source>
</evidence>
<dbReference type="Gene3D" id="2.30.29.30">
    <property type="entry name" value="Pleckstrin-homology domain (PH domain)/Phosphotyrosine-binding domain (PTB)"/>
    <property type="match status" value="1"/>
</dbReference>
<feature type="domain" description="GLUE N-terminal" evidence="10">
    <location>
        <begin position="1"/>
        <end position="144"/>
    </location>
</feature>
<dbReference type="InterPro" id="IPR011993">
    <property type="entry name" value="PH-like_dom_sf"/>
</dbReference>
<evidence type="ECO:0000256" key="6">
    <source>
        <dbReference type="ARBA" id="ARBA00022927"/>
    </source>
</evidence>
<evidence type="ECO:0000256" key="3">
    <source>
        <dbReference type="ARBA" id="ARBA00022448"/>
    </source>
</evidence>
<dbReference type="SUPFAM" id="SSF46785">
    <property type="entry name" value="Winged helix' DNA-binding domain"/>
    <property type="match status" value="2"/>
</dbReference>
<evidence type="ECO:0000313" key="11">
    <source>
        <dbReference type="Proteomes" id="UP001318040"/>
    </source>
</evidence>
<evidence type="ECO:0000313" key="13">
    <source>
        <dbReference type="RefSeq" id="XP_032835618.1"/>
    </source>
</evidence>
<evidence type="ECO:0000256" key="2">
    <source>
        <dbReference type="ARBA" id="ARBA00017953"/>
    </source>
</evidence>
<dbReference type="Gene3D" id="1.10.10.10">
    <property type="entry name" value="Winged helix-like DNA-binding domain superfamily/Winged helix DNA-binding domain"/>
    <property type="match status" value="2"/>
</dbReference>
<dbReference type="FunFam" id="1.10.10.10:FF:000170">
    <property type="entry name" value="Vacuolar protein-sorting-associated protein 36"/>
    <property type="match status" value="1"/>
</dbReference>
<comment type="subunit">
    <text evidence="9">Component of the endosomal sorting complex required for transport II (ESCRT-II).</text>
</comment>
<gene>
    <name evidence="12 13" type="primary">VPS36</name>
</gene>
<comment type="subcellular location">
    <subcellularLocation>
        <location evidence="9">Cytoplasm</location>
    </subcellularLocation>
    <subcellularLocation>
        <location evidence="9">Endosome</location>
    </subcellularLocation>
</comment>
<dbReference type="PROSITE" id="PS51495">
    <property type="entry name" value="GLUE"/>
    <property type="match status" value="1"/>
</dbReference>
<protein>
    <recommendedName>
        <fullName evidence="2 9">Vacuolar protein-sorting-associated protein 36</fullName>
    </recommendedName>
    <alternativeName>
        <fullName evidence="8 9">ESCRT-II complex subunit VPS36</fullName>
    </alternativeName>
</protein>
<dbReference type="GO" id="GO:0000814">
    <property type="term" value="C:ESCRT II complex"/>
    <property type="evidence" value="ECO:0007669"/>
    <property type="project" value="UniProtKB-UniRule"/>
</dbReference>
<dbReference type="GO" id="GO:0043130">
    <property type="term" value="F:ubiquitin binding"/>
    <property type="evidence" value="ECO:0007669"/>
    <property type="project" value="UniProtKB-UniRule"/>
</dbReference>
<accession>A0AAJ7UFQ7</accession>
<evidence type="ECO:0000256" key="4">
    <source>
        <dbReference type="ARBA" id="ARBA00022490"/>
    </source>
</evidence>
<evidence type="ECO:0000256" key="9">
    <source>
        <dbReference type="RuleBase" id="RU367095"/>
    </source>
</evidence>
<reference evidence="12 13" key="1">
    <citation type="submission" date="2025-04" db="UniProtKB">
        <authorList>
            <consortium name="RefSeq"/>
        </authorList>
    </citation>
    <scope>IDENTIFICATION</scope>
    <source>
        <tissue evidence="12 13">Sperm</tissue>
    </source>
</reference>
<dbReference type="Gene3D" id="6.10.140.260">
    <property type="match status" value="1"/>
</dbReference>
<evidence type="ECO:0000256" key="1">
    <source>
        <dbReference type="ARBA" id="ARBA00009697"/>
    </source>
</evidence>
<dbReference type="InterPro" id="IPR036390">
    <property type="entry name" value="WH_DNA-bd_sf"/>
</dbReference>
<dbReference type="InterPro" id="IPR036388">
    <property type="entry name" value="WH-like_DNA-bd_sf"/>
</dbReference>
<evidence type="ECO:0000259" key="10">
    <source>
        <dbReference type="PROSITE" id="PS51495"/>
    </source>
</evidence>
<dbReference type="Proteomes" id="UP001318040">
    <property type="component" value="Chromosome 76"/>
</dbReference>
<dbReference type="FunFam" id="1.10.10.10:FF:000165">
    <property type="entry name" value="Vacuolar protein sorting protein (Vps36)"/>
    <property type="match status" value="1"/>
</dbReference>
<dbReference type="Pfam" id="PF11605">
    <property type="entry name" value="Vps36_ESCRT-II"/>
    <property type="match status" value="1"/>
</dbReference>
<dbReference type="PANTHER" id="PTHR13128">
    <property type="entry name" value="VACUOLAR PROTEIN-SORTING-ASSOCIATED PROTEIN 36"/>
    <property type="match status" value="1"/>
</dbReference>
<dbReference type="RefSeq" id="XP_032835617.1">
    <property type="nucleotide sequence ID" value="XM_032979726.1"/>
</dbReference>
<organism evidence="11 13">
    <name type="scientific">Petromyzon marinus</name>
    <name type="common">Sea lamprey</name>
    <dbReference type="NCBI Taxonomy" id="7757"/>
    <lineage>
        <taxon>Eukaryota</taxon>
        <taxon>Metazoa</taxon>
        <taxon>Chordata</taxon>
        <taxon>Craniata</taxon>
        <taxon>Vertebrata</taxon>
        <taxon>Cyclostomata</taxon>
        <taxon>Hyperoartia</taxon>
        <taxon>Petromyzontiformes</taxon>
        <taxon>Petromyzontidae</taxon>
        <taxon>Petromyzon</taxon>
    </lineage>
</organism>
<name>A0AAJ7UFQ7_PETMA</name>
<evidence type="ECO:0000313" key="12">
    <source>
        <dbReference type="RefSeq" id="XP_032835617.1"/>
    </source>
</evidence>
<dbReference type="InterPro" id="IPR037855">
    <property type="entry name" value="Vps36"/>
</dbReference>
<dbReference type="AlphaFoldDB" id="A0AAJ7UFQ7"/>
<keyword evidence="4 9" id="KW-0963">Cytoplasm</keyword>
<dbReference type="CTD" id="51028"/>
<comment type="function">
    <text evidence="9">Component of the ESCRT-II complex (endosomal sorting complex required for transport II), which is required for multivesicular body (MVB) formation and sorting of endosomal cargo proteins into MVBs.</text>
</comment>
<proteinExistence type="inferred from homology"/>
<dbReference type="RefSeq" id="XP_032835618.1">
    <property type="nucleotide sequence ID" value="XM_032979727.1"/>
</dbReference>
<dbReference type="Pfam" id="PF04157">
    <property type="entry name" value="EAP30"/>
    <property type="match status" value="1"/>
</dbReference>
<keyword evidence="6 9" id="KW-0653">Protein transport</keyword>
<dbReference type="PANTHER" id="PTHR13128:SF12">
    <property type="entry name" value="VACUOLAR PROTEIN-SORTING-ASSOCIATED PROTEIN 36"/>
    <property type="match status" value="1"/>
</dbReference>
<sequence>MDRFVWTNGLLEMNETLIVQQRGVRLYDGAERTVFDSGNLLLSTHRLLWRDHKNLECVISLPLSLILSVEEELPPLISNSSPKLLLRLSGAGVEGAAAALGGPYGSSRHDAVRASFRQHGHAQFLRRLQEALAQKLWQKLPDMETRGQQQQQQPRGVRARGAGIVSIERKLEEKRKETEKHISEAFEDLGKLMEKARDMVELSKSIANRMRDKHGDITEDETVRFKSYLLSLGIAEPVTRATHGAGCHFHAELARQLAELLEPRLRECGGLMELTDVYCRVNRARGMELLSPEDLLNAARLFEPLKLPIRLRPFASGVMVVQLTSLDEDAAIAEAACVVEEKGSLTSEEFSKLIGISVLLARERLLLGEENGRLCRDDSEEGLRFYPNRFA</sequence>
<dbReference type="KEGG" id="pmrn:116957521"/>
<dbReference type="GO" id="GO:0031902">
    <property type="term" value="C:late endosome membrane"/>
    <property type="evidence" value="ECO:0007669"/>
    <property type="project" value="UniProtKB-UniRule"/>
</dbReference>
<keyword evidence="7" id="KW-0175">Coiled coil</keyword>
<dbReference type="InterPro" id="IPR040608">
    <property type="entry name" value="Snf8/Vps36"/>
</dbReference>